<sequence>MPICVIAAVECQQGCGAAPNVAAALCRGEVGEEHVRIIRRFFDRLPAVVDMPTREATERQLAQMAAEHDHRTSAQRSHDALRACLRGTLASGDLGSHHGLPVTVVVTTTLT</sequence>
<dbReference type="AlphaFoldDB" id="A0A1Z4F1M9"/>
<protein>
    <recommendedName>
        <fullName evidence="1">DUF222 domain-containing protein</fullName>
    </recommendedName>
</protein>
<dbReference type="EMBL" id="AP018165">
    <property type="protein sequence ID" value="BAX99074.1"/>
    <property type="molecule type" value="Genomic_DNA"/>
</dbReference>
<dbReference type="InterPro" id="IPR003870">
    <property type="entry name" value="DUF222"/>
</dbReference>
<name>A0A1Z4F1M9_9MYCO</name>
<accession>A0A1Z4F1M9</accession>
<evidence type="ECO:0000313" key="3">
    <source>
        <dbReference type="Proteomes" id="UP000217954"/>
    </source>
</evidence>
<dbReference type="Pfam" id="PF02720">
    <property type="entry name" value="DUF222"/>
    <property type="match status" value="1"/>
</dbReference>
<reference evidence="2 3" key="2">
    <citation type="journal article" date="2017" name="Int. J. Syst. Evol. Microbiol.">
        <title>Mycobacterium stephanolepidis sp. nov., a rapidly growing species related to Mycobacterium chelonae, isolated from marine teleost fish, Stephanolepis cirrhifer.</title>
        <authorList>
            <person name="Fukano H."/>
            <person name="Wada S."/>
            <person name="Kurata O."/>
            <person name="Katayama K."/>
            <person name="Fujiwara N."/>
            <person name="Hoshino Y."/>
        </authorList>
    </citation>
    <scope>NUCLEOTIDE SEQUENCE [LARGE SCALE GENOMIC DNA]</scope>
    <source>
        <strain evidence="2 3">NJB0901</strain>
    </source>
</reference>
<reference evidence="3" key="1">
    <citation type="journal article" date="2017" name="Genome Announc.">
        <title>Complete Genome Sequence of Mycobacterium stephanolepidis.</title>
        <authorList>
            <person name="Fukano H."/>
            <person name="Yoshida M."/>
            <person name="Katayama Y."/>
            <person name="Omatsu T."/>
            <person name="Mizutani T."/>
            <person name="Kurata O."/>
            <person name="Wada S."/>
            <person name="Hoshino Y."/>
        </authorList>
    </citation>
    <scope>NUCLEOTIDE SEQUENCE [LARGE SCALE GENOMIC DNA]</scope>
    <source>
        <strain evidence="3">NJB0901</strain>
    </source>
</reference>
<gene>
    <name evidence="2" type="ORF">MSTE_03776</name>
</gene>
<keyword evidence="3" id="KW-1185">Reference proteome</keyword>
<dbReference type="KEGG" id="mste:MSTE_03776"/>
<evidence type="ECO:0000313" key="2">
    <source>
        <dbReference type="EMBL" id="BAX99074.1"/>
    </source>
</evidence>
<proteinExistence type="predicted"/>
<dbReference type="Proteomes" id="UP000217954">
    <property type="component" value="Chromosome"/>
</dbReference>
<evidence type="ECO:0000259" key="1">
    <source>
        <dbReference type="Pfam" id="PF02720"/>
    </source>
</evidence>
<feature type="domain" description="DUF222" evidence="1">
    <location>
        <begin position="64"/>
        <end position="111"/>
    </location>
</feature>
<organism evidence="2 3">
    <name type="scientific">[Mycobacterium] stephanolepidis</name>
    <dbReference type="NCBI Taxonomy" id="1520670"/>
    <lineage>
        <taxon>Bacteria</taxon>
        <taxon>Bacillati</taxon>
        <taxon>Actinomycetota</taxon>
        <taxon>Actinomycetes</taxon>
        <taxon>Mycobacteriales</taxon>
        <taxon>Mycobacteriaceae</taxon>
        <taxon>Mycobacteroides</taxon>
    </lineage>
</organism>